<dbReference type="CDD" id="cd05834">
    <property type="entry name" value="PWWP_HRP"/>
    <property type="match status" value="1"/>
</dbReference>
<evidence type="ECO:0000256" key="1">
    <source>
        <dbReference type="SAM" id="MobiDB-lite"/>
    </source>
</evidence>
<dbReference type="SMART" id="SM00293">
    <property type="entry name" value="PWWP"/>
    <property type="match status" value="1"/>
</dbReference>
<dbReference type="PANTHER" id="PTHR12550">
    <property type="entry name" value="HEPATOMA-DERIVED GROWTH FACTOR-RELATED"/>
    <property type="match status" value="1"/>
</dbReference>
<name>A0A8S1FDV5_9PELO</name>
<reference evidence="3 4" key="1">
    <citation type="submission" date="2020-04" db="EMBL/GenBank/DDBJ databases">
        <authorList>
            <person name="Laetsch R D."/>
            <person name="Stevens L."/>
            <person name="Kumar S."/>
            <person name="Blaxter L. M."/>
        </authorList>
    </citation>
    <scope>NUCLEOTIDE SEQUENCE [LARGE SCALE GENOMIC DNA]</scope>
</reference>
<comment type="caution">
    <text evidence="3">The sequence shown here is derived from an EMBL/GenBank/DDBJ whole genome shotgun (WGS) entry which is preliminary data.</text>
</comment>
<keyword evidence="4" id="KW-1185">Reference proteome</keyword>
<feature type="compositionally biased region" description="Polar residues" evidence="1">
    <location>
        <begin position="454"/>
        <end position="469"/>
    </location>
</feature>
<proteinExistence type="predicted"/>
<dbReference type="Pfam" id="PF00855">
    <property type="entry name" value="PWWP"/>
    <property type="match status" value="1"/>
</dbReference>
<feature type="compositionally biased region" description="Low complexity" evidence="1">
    <location>
        <begin position="154"/>
        <end position="167"/>
    </location>
</feature>
<sequence length="787" mass="87183">MMENGASTSTAAATTTTPTACTFKPGDLIWAKMKGFPPWPAKVLEQTDETPARRIPVMFFGTLEKSFMKPTDLSDYLTNRTLHEIPRKQKDFNKAVQEIRVAAGLATEQDDVSFPVSHKSPPSSPRNGRTRQTSGRFLDVLLSGGLDGRRKRSNSASTKSRSRASSNASAFKIVKDLMKKERRRLDSESSHGSKRKMISGGLNADHCEQYADSTDFNALFGDAFLGDLASLPDDNKSWKSKRSRGSSKLFDDLIFGARTRNRSGSASGRRSRMISMSGFSGVSDMFDELLNGPLDLDAQAEQFMITLNNMPSDGSLDRPLSPETSRPQMPAPVEFCPTCGYEYRLINGVLKCNSTVCTKMKESSSSAVDGLLDDESRNKLDIPLAVNIKTESVSSGEKFINSMLMAQPTHKKSGLANVKQEAASPKPKIRIKEDSASEAAETRKERKRKKVQVMSPTSPSTIQINSANDESAPPIVGGRSSPSLRRDRARPKHYGYSKVEKTPPISASGHRHCVFCNGQVRPQMCGGNRHRWRCVYKKCRKWYGWVRSHEEIPKNVGRKKINSLKSSAKPSKSKKKEDDVDETSYPALLKRKVGRPSKNDIKIRLKMQKEAAAMAARAPPSPMHAEASTASNPSGVPHRKYTKRKNKEGNAKRDDFSPIDDESKKRAVSPLSEKEMHYRPCAMEKRARWWTGEKRRVDVSPERDFGTTAADTAAAFRMMAHAVRSAAVTRADELGTVNGSLDLLMDTLMGSMGPLLSLLEKVPAFKTDSRLPQQLWNASAIHIPTFQ</sequence>
<dbReference type="Gene3D" id="2.30.30.140">
    <property type="match status" value="1"/>
</dbReference>
<dbReference type="OrthoDB" id="62853at2759"/>
<evidence type="ECO:0000313" key="4">
    <source>
        <dbReference type="Proteomes" id="UP000494206"/>
    </source>
</evidence>
<feature type="region of interest" description="Disordered" evidence="1">
    <location>
        <begin position="611"/>
        <end position="673"/>
    </location>
</feature>
<dbReference type="EMBL" id="CADEPM010000011">
    <property type="protein sequence ID" value="CAB3410673.1"/>
    <property type="molecule type" value="Genomic_DNA"/>
</dbReference>
<feature type="region of interest" description="Disordered" evidence="1">
    <location>
        <begin position="561"/>
        <end position="583"/>
    </location>
</feature>
<feature type="domain" description="PWWP" evidence="2">
    <location>
        <begin position="25"/>
        <end position="68"/>
    </location>
</feature>
<dbReference type="InterPro" id="IPR000313">
    <property type="entry name" value="PWWP_dom"/>
</dbReference>
<evidence type="ECO:0000313" key="3">
    <source>
        <dbReference type="EMBL" id="CAB3410673.1"/>
    </source>
</evidence>
<gene>
    <name evidence="3" type="ORF">CBOVIS_LOCUS12162</name>
</gene>
<dbReference type="Proteomes" id="UP000494206">
    <property type="component" value="Unassembled WGS sequence"/>
</dbReference>
<dbReference type="SUPFAM" id="SSF63748">
    <property type="entry name" value="Tudor/PWWP/MBT"/>
    <property type="match status" value="1"/>
</dbReference>
<feature type="compositionally biased region" description="Basic residues" evidence="1">
    <location>
        <begin position="637"/>
        <end position="646"/>
    </location>
</feature>
<feature type="region of interest" description="Disordered" evidence="1">
    <location>
        <begin position="410"/>
        <end position="503"/>
    </location>
</feature>
<feature type="region of interest" description="Disordered" evidence="1">
    <location>
        <begin position="112"/>
        <end position="167"/>
    </location>
</feature>
<accession>A0A8S1FDV5</accession>
<dbReference type="PROSITE" id="PS50812">
    <property type="entry name" value="PWWP"/>
    <property type="match status" value="1"/>
</dbReference>
<protein>
    <recommendedName>
        <fullName evidence="2">PWWP domain-containing protein</fullName>
    </recommendedName>
</protein>
<feature type="compositionally biased region" description="Basic and acidic residues" evidence="1">
    <location>
        <begin position="647"/>
        <end position="665"/>
    </location>
</feature>
<organism evidence="3 4">
    <name type="scientific">Caenorhabditis bovis</name>
    <dbReference type="NCBI Taxonomy" id="2654633"/>
    <lineage>
        <taxon>Eukaryota</taxon>
        <taxon>Metazoa</taxon>
        <taxon>Ecdysozoa</taxon>
        <taxon>Nematoda</taxon>
        <taxon>Chromadorea</taxon>
        <taxon>Rhabditida</taxon>
        <taxon>Rhabditina</taxon>
        <taxon>Rhabditomorpha</taxon>
        <taxon>Rhabditoidea</taxon>
        <taxon>Rhabditidae</taxon>
        <taxon>Peloderinae</taxon>
        <taxon>Caenorhabditis</taxon>
    </lineage>
</organism>
<evidence type="ECO:0000259" key="2">
    <source>
        <dbReference type="PROSITE" id="PS50812"/>
    </source>
</evidence>
<feature type="compositionally biased region" description="Basic and acidic residues" evidence="1">
    <location>
        <begin position="430"/>
        <end position="444"/>
    </location>
</feature>
<dbReference type="AlphaFoldDB" id="A0A8S1FDV5"/>
<feature type="compositionally biased region" description="Polar residues" evidence="1">
    <location>
        <begin position="125"/>
        <end position="135"/>
    </location>
</feature>
<dbReference type="PANTHER" id="PTHR12550:SF70">
    <property type="entry name" value="JIL-1 ANCHORING AND STABILIZING PROTEIN, ISOFORM A"/>
    <property type="match status" value="1"/>
</dbReference>